<evidence type="ECO:0000256" key="6">
    <source>
        <dbReference type="ARBA" id="ARBA00022801"/>
    </source>
</evidence>
<keyword evidence="10" id="KW-0255">Endonuclease</keyword>
<dbReference type="SUPFAM" id="SSF56219">
    <property type="entry name" value="DNase I-like"/>
    <property type="match status" value="1"/>
</dbReference>
<evidence type="ECO:0000259" key="9">
    <source>
        <dbReference type="Pfam" id="PF03372"/>
    </source>
</evidence>
<reference evidence="10 11" key="1">
    <citation type="submission" date="2014-07" db="EMBL/GenBank/DDBJ databases">
        <title>Comparative analysis of Nitrosococcus oceani genome inventories of strains from Pacific and Atlantic gyres.</title>
        <authorList>
            <person name="Lim C.K."/>
            <person name="Wang L."/>
            <person name="Sayavedra-Soto L.A."/>
            <person name="Klotz M.G."/>
        </authorList>
    </citation>
    <scope>NUCLEOTIDE SEQUENCE [LARGE SCALE GENOMIC DNA]</scope>
    <source>
        <strain evidence="10 11">C-27</strain>
    </source>
</reference>
<dbReference type="HOGENOM" id="CLU_1119254_0_0_6"/>
<feature type="domain" description="Endonuclease/exonuclease/phosphatase" evidence="9">
    <location>
        <begin position="10"/>
        <end position="238"/>
    </location>
</feature>
<dbReference type="Gene3D" id="3.60.10.10">
    <property type="entry name" value="Endonuclease/exonuclease/phosphatase"/>
    <property type="match status" value="1"/>
</dbReference>
<keyword evidence="4" id="KW-0479">Metal-binding</keyword>
<comment type="cofactor">
    <cofactor evidence="2">
        <name>Mg(2+)</name>
        <dbReference type="ChEBI" id="CHEBI:18420"/>
    </cofactor>
</comment>
<organism evidence="10 11">
    <name type="scientific">Nitrosococcus oceani C-27</name>
    <dbReference type="NCBI Taxonomy" id="314279"/>
    <lineage>
        <taxon>Bacteria</taxon>
        <taxon>Pseudomonadati</taxon>
        <taxon>Pseudomonadota</taxon>
        <taxon>Gammaproteobacteria</taxon>
        <taxon>Chromatiales</taxon>
        <taxon>Chromatiaceae</taxon>
        <taxon>Nitrosococcus</taxon>
    </lineage>
</organism>
<dbReference type="Proteomes" id="UP000028839">
    <property type="component" value="Unassembled WGS sequence"/>
</dbReference>
<protein>
    <submittedName>
        <fullName evidence="10">Endonuclease</fullName>
    </submittedName>
</protein>
<evidence type="ECO:0000256" key="7">
    <source>
        <dbReference type="ARBA" id="ARBA00022842"/>
    </source>
</evidence>
<comment type="caution">
    <text evidence="10">The sequence shown here is derived from an EMBL/GenBank/DDBJ whole genome shotgun (WGS) entry which is preliminary data.</text>
</comment>
<evidence type="ECO:0000256" key="5">
    <source>
        <dbReference type="ARBA" id="ARBA00022763"/>
    </source>
</evidence>
<dbReference type="InterPro" id="IPR005135">
    <property type="entry name" value="Endo/exonuclease/phosphatase"/>
</dbReference>
<comment type="cofactor">
    <cofactor evidence="1">
        <name>Mn(2+)</name>
        <dbReference type="ChEBI" id="CHEBI:29035"/>
    </cofactor>
</comment>
<keyword evidence="7" id="KW-0460">Magnesium</keyword>
<evidence type="ECO:0000256" key="1">
    <source>
        <dbReference type="ARBA" id="ARBA00001936"/>
    </source>
</evidence>
<dbReference type="GO" id="GO:0016787">
    <property type="term" value="F:hydrolase activity"/>
    <property type="evidence" value="ECO:0007669"/>
    <property type="project" value="UniProtKB-KW"/>
</dbReference>
<accession>A0A0E2Z454</accession>
<dbReference type="InterPro" id="IPR051547">
    <property type="entry name" value="TDP2-like"/>
</dbReference>
<dbReference type="GO" id="GO:0004519">
    <property type="term" value="F:endonuclease activity"/>
    <property type="evidence" value="ECO:0007669"/>
    <property type="project" value="UniProtKB-KW"/>
</dbReference>
<dbReference type="Pfam" id="PF03372">
    <property type="entry name" value="Exo_endo_phos"/>
    <property type="match status" value="1"/>
</dbReference>
<dbReference type="GO" id="GO:0006281">
    <property type="term" value="P:DNA repair"/>
    <property type="evidence" value="ECO:0007669"/>
    <property type="project" value="UniProtKB-KW"/>
</dbReference>
<name>A0A0E2Z454_9GAMM</name>
<evidence type="ECO:0000256" key="2">
    <source>
        <dbReference type="ARBA" id="ARBA00001946"/>
    </source>
</evidence>
<dbReference type="OrthoDB" id="9793162at2"/>
<keyword evidence="3" id="KW-0540">Nuclease</keyword>
<gene>
    <name evidence="10" type="ORF">IB75_05120</name>
</gene>
<dbReference type="InterPro" id="IPR036691">
    <property type="entry name" value="Endo/exonu/phosph_ase_sf"/>
</dbReference>
<proteinExistence type="predicted"/>
<sequence length="248" mass="28739">MSSSLRFVVCTYNLWQDERWPERQEPLRQFITLHRPDILCAQEFCSQSQCLLDQALPTHQRVDDSFEGWKGESNIYWNESLFNLLEYGAEDIGILEQWRRLFWVRLQPKITGGPPLLVATAHYTWPGNRQERSDRVNVRVAQALNTIKMLRRLATQSSPLLFMGDLNDHYSPLKILQEGGLTDCFTALGRIPQITRPAYPTYVHTPQVVDWVLHWGPLQPMTCDVVDFFVGDIAPSDHKPLLVTYQRA</sequence>
<keyword evidence="5" id="KW-0227">DNA damage</keyword>
<dbReference type="GO" id="GO:0046872">
    <property type="term" value="F:metal ion binding"/>
    <property type="evidence" value="ECO:0007669"/>
    <property type="project" value="UniProtKB-KW"/>
</dbReference>
<evidence type="ECO:0000256" key="4">
    <source>
        <dbReference type="ARBA" id="ARBA00022723"/>
    </source>
</evidence>
<evidence type="ECO:0000313" key="10">
    <source>
        <dbReference type="EMBL" id="KFI20006.1"/>
    </source>
</evidence>
<dbReference type="AlphaFoldDB" id="A0A0E2Z454"/>
<keyword evidence="6" id="KW-0378">Hydrolase</keyword>
<keyword evidence="8" id="KW-0234">DNA repair</keyword>
<dbReference type="PANTHER" id="PTHR15822">
    <property type="entry name" value="TRAF AND TNF RECEPTOR-ASSOCIATED PROTEIN"/>
    <property type="match status" value="1"/>
</dbReference>
<evidence type="ECO:0000256" key="3">
    <source>
        <dbReference type="ARBA" id="ARBA00022722"/>
    </source>
</evidence>
<evidence type="ECO:0000256" key="8">
    <source>
        <dbReference type="ARBA" id="ARBA00023204"/>
    </source>
</evidence>
<dbReference type="EMBL" id="JPGN01000029">
    <property type="protein sequence ID" value="KFI20006.1"/>
    <property type="molecule type" value="Genomic_DNA"/>
</dbReference>
<evidence type="ECO:0000313" key="11">
    <source>
        <dbReference type="Proteomes" id="UP000028839"/>
    </source>
</evidence>
<dbReference type="PANTHER" id="PTHR15822:SF4">
    <property type="entry name" value="TYROSYL-DNA PHOSPHODIESTERASE 2"/>
    <property type="match status" value="1"/>
</dbReference>